<protein>
    <submittedName>
        <fullName evidence="9">Copper resistance protein CopC</fullName>
    </submittedName>
</protein>
<sequence length="211" mass="21430">MKRFTVTHQISRLLALVAIVLAAVGALGAPAFAHAGLKSSDPKDGSTVKELISSIELVFTEDINARYTTVVVTGPGGAKVADGKPQVKGDTVTQELKPDLADGRYAIAFRVISADGHPVAEELHFTLKVPAPEATPTAENTAGASASPEQSMATPLPSSADPVSATPAAASSTSDGGAAMPTVLLVVGALVLVAGVAVFVAGRRRPTRQKA</sequence>
<dbReference type="EMBL" id="JADOGI010000046">
    <property type="protein sequence ID" value="MBF8187483.1"/>
    <property type="molecule type" value="Genomic_DNA"/>
</dbReference>
<evidence type="ECO:0000256" key="3">
    <source>
        <dbReference type="ARBA" id="ARBA00022729"/>
    </source>
</evidence>
<keyword evidence="6" id="KW-0812">Transmembrane</keyword>
<evidence type="ECO:0000256" key="6">
    <source>
        <dbReference type="SAM" id="Phobius"/>
    </source>
</evidence>
<evidence type="ECO:0000256" key="1">
    <source>
        <dbReference type="ARBA" id="ARBA00004196"/>
    </source>
</evidence>
<proteinExistence type="predicted"/>
<dbReference type="GO" id="GO:0046688">
    <property type="term" value="P:response to copper ion"/>
    <property type="evidence" value="ECO:0007669"/>
    <property type="project" value="InterPro"/>
</dbReference>
<dbReference type="GO" id="GO:0006825">
    <property type="term" value="P:copper ion transport"/>
    <property type="evidence" value="ECO:0007669"/>
    <property type="project" value="InterPro"/>
</dbReference>
<dbReference type="GO" id="GO:0005507">
    <property type="term" value="F:copper ion binding"/>
    <property type="evidence" value="ECO:0007669"/>
    <property type="project" value="InterPro"/>
</dbReference>
<keyword evidence="3 7" id="KW-0732">Signal</keyword>
<dbReference type="Proteomes" id="UP000605361">
    <property type="component" value="Unassembled WGS sequence"/>
</dbReference>
<keyword evidence="6" id="KW-1133">Transmembrane helix</keyword>
<name>A0A931A939_9ACTN</name>
<dbReference type="Gene3D" id="2.60.40.1220">
    <property type="match status" value="1"/>
</dbReference>
<keyword evidence="2" id="KW-0479">Metal-binding</keyword>
<reference evidence="9" key="1">
    <citation type="submission" date="2020-11" db="EMBL/GenBank/DDBJ databases">
        <title>Whole-genome analyses of Nonomuraea sp. K274.</title>
        <authorList>
            <person name="Veyisoglu A."/>
        </authorList>
    </citation>
    <scope>NUCLEOTIDE SEQUENCE</scope>
    <source>
        <strain evidence="9">K274</strain>
    </source>
</reference>
<feature type="domain" description="CopC" evidence="8">
    <location>
        <begin position="34"/>
        <end position="127"/>
    </location>
</feature>
<evidence type="ECO:0000313" key="9">
    <source>
        <dbReference type="EMBL" id="MBF8187483.1"/>
    </source>
</evidence>
<dbReference type="PANTHER" id="PTHR34820:SF4">
    <property type="entry name" value="INNER MEMBRANE PROTEIN YEBZ"/>
    <property type="match status" value="1"/>
</dbReference>
<feature type="chain" id="PRO_5037886350" evidence="7">
    <location>
        <begin position="36"/>
        <end position="211"/>
    </location>
</feature>
<dbReference type="GO" id="GO:0005886">
    <property type="term" value="C:plasma membrane"/>
    <property type="evidence" value="ECO:0007669"/>
    <property type="project" value="TreeGrafter"/>
</dbReference>
<dbReference type="Pfam" id="PF04234">
    <property type="entry name" value="CopC"/>
    <property type="match status" value="1"/>
</dbReference>
<keyword evidence="4" id="KW-0186">Copper</keyword>
<evidence type="ECO:0000256" key="5">
    <source>
        <dbReference type="SAM" id="MobiDB-lite"/>
    </source>
</evidence>
<feature type="compositionally biased region" description="Polar residues" evidence="5">
    <location>
        <begin position="147"/>
        <end position="157"/>
    </location>
</feature>
<accession>A0A931A939</accession>
<dbReference type="InterPro" id="IPR032694">
    <property type="entry name" value="CopC/D"/>
</dbReference>
<evidence type="ECO:0000256" key="2">
    <source>
        <dbReference type="ARBA" id="ARBA00022723"/>
    </source>
</evidence>
<dbReference type="InterPro" id="IPR014755">
    <property type="entry name" value="Cu-Rt/internalin_Ig-like"/>
</dbReference>
<comment type="subcellular location">
    <subcellularLocation>
        <location evidence="1">Cell envelope</location>
    </subcellularLocation>
</comment>
<feature type="compositionally biased region" description="Low complexity" evidence="5">
    <location>
        <begin position="130"/>
        <end position="144"/>
    </location>
</feature>
<feature type="compositionally biased region" description="Low complexity" evidence="5">
    <location>
        <begin position="158"/>
        <end position="175"/>
    </location>
</feature>
<dbReference type="PANTHER" id="PTHR34820">
    <property type="entry name" value="INNER MEMBRANE PROTEIN YEBZ"/>
    <property type="match status" value="1"/>
</dbReference>
<gene>
    <name evidence="9" type="ORF">ITP53_17425</name>
</gene>
<feature type="transmembrane region" description="Helical" evidence="6">
    <location>
        <begin position="178"/>
        <end position="201"/>
    </location>
</feature>
<keyword evidence="10" id="KW-1185">Reference proteome</keyword>
<dbReference type="InterPro" id="IPR014756">
    <property type="entry name" value="Ig_E-set"/>
</dbReference>
<dbReference type="SUPFAM" id="SSF81296">
    <property type="entry name" value="E set domains"/>
    <property type="match status" value="1"/>
</dbReference>
<evidence type="ECO:0000256" key="4">
    <source>
        <dbReference type="ARBA" id="ARBA00023008"/>
    </source>
</evidence>
<organism evidence="9 10">
    <name type="scientific">Nonomuraea cypriaca</name>
    <dbReference type="NCBI Taxonomy" id="1187855"/>
    <lineage>
        <taxon>Bacteria</taxon>
        <taxon>Bacillati</taxon>
        <taxon>Actinomycetota</taxon>
        <taxon>Actinomycetes</taxon>
        <taxon>Streptosporangiales</taxon>
        <taxon>Streptosporangiaceae</taxon>
        <taxon>Nonomuraea</taxon>
    </lineage>
</organism>
<dbReference type="AlphaFoldDB" id="A0A931A939"/>
<dbReference type="InterPro" id="IPR007348">
    <property type="entry name" value="CopC_dom"/>
</dbReference>
<evidence type="ECO:0000256" key="7">
    <source>
        <dbReference type="SAM" id="SignalP"/>
    </source>
</evidence>
<feature type="region of interest" description="Disordered" evidence="5">
    <location>
        <begin position="130"/>
        <end position="175"/>
    </location>
</feature>
<feature type="signal peptide" evidence="7">
    <location>
        <begin position="1"/>
        <end position="35"/>
    </location>
</feature>
<comment type="caution">
    <text evidence="9">The sequence shown here is derived from an EMBL/GenBank/DDBJ whole genome shotgun (WGS) entry which is preliminary data.</text>
</comment>
<dbReference type="GO" id="GO:0042597">
    <property type="term" value="C:periplasmic space"/>
    <property type="evidence" value="ECO:0007669"/>
    <property type="project" value="InterPro"/>
</dbReference>
<dbReference type="GO" id="GO:0030313">
    <property type="term" value="C:cell envelope"/>
    <property type="evidence" value="ECO:0007669"/>
    <property type="project" value="UniProtKB-SubCell"/>
</dbReference>
<evidence type="ECO:0000259" key="8">
    <source>
        <dbReference type="Pfam" id="PF04234"/>
    </source>
</evidence>
<keyword evidence="6" id="KW-0472">Membrane</keyword>
<evidence type="ECO:0000313" key="10">
    <source>
        <dbReference type="Proteomes" id="UP000605361"/>
    </source>
</evidence>